<evidence type="ECO:0000256" key="1">
    <source>
        <dbReference type="SAM" id="Phobius"/>
    </source>
</evidence>
<dbReference type="InterPro" id="IPR050879">
    <property type="entry name" value="Acyltransferase_3"/>
</dbReference>
<feature type="transmembrane region" description="Helical" evidence="1">
    <location>
        <begin position="289"/>
        <end position="308"/>
    </location>
</feature>
<feature type="transmembrane region" description="Helical" evidence="1">
    <location>
        <begin position="266"/>
        <end position="283"/>
    </location>
</feature>
<gene>
    <name evidence="3" type="ORF">D0Z70_13000</name>
</gene>
<dbReference type="AlphaFoldDB" id="A0A418YRU5"/>
<keyword evidence="4" id="KW-1185">Reference proteome</keyword>
<dbReference type="RefSeq" id="WP_119747059.1">
    <property type="nucleotide sequence ID" value="NZ_QVRA01000010.1"/>
</dbReference>
<evidence type="ECO:0000313" key="3">
    <source>
        <dbReference type="EMBL" id="RJG54417.1"/>
    </source>
</evidence>
<protein>
    <submittedName>
        <fullName evidence="3">Acyltransferase</fullName>
    </submittedName>
</protein>
<accession>A0A418YRU5</accession>
<dbReference type="Proteomes" id="UP000283469">
    <property type="component" value="Unassembled WGS sequence"/>
</dbReference>
<feature type="transmembrane region" description="Helical" evidence="1">
    <location>
        <begin position="37"/>
        <end position="56"/>
    </location>
</feature>
<dbReference type="PANTHER" id="PTHR23028:SF134">
    <property type="entry name" value="PUTATIVE (AFU_ORTHOLOGUE AFUA_4G08520)-RELATED"/>
    <property type="match status" value="1"/>
</dbReference>
<comment type="caution">
    <text evidence="3">The sequence shown here is derived from an EMBL/GenBank/DDBJ whole genome shotgun (WGS) entry which is preliminary data.</text>
</comment>
<organism evidence="3 4">
    <name type="scientific">Sphingobium terrigena</name>
    <dbReference type="NCBI Taxonomy" id="2304063"/>
    <lineage>
        <taxon>Bacteria</taxon>
        <taxon>Pseudomonadati</taxon>
        <taxon>Pseudomonadota</taxon>
        <taxon>Alphaproteobacteria</taxon>
        <taxon>Sphingomonadales</taxon>
        <taxon>Sphingomonadaceae</taxon>
        <taxon>Sphingobium</taxon>
    </lineage>
</organism>
<dbReference type="Pfam" id="PF01757">
    <property type="entry name" value="Acyl_transf_3"/>
    <property type="match status" value="1"/>
</dbReference>
<name>A0A418YRU5_9SPHN</name>
<feature type="transmembrane region" description="Helical" evidence="1">
    <location>
        <begin position="234"/>
        <end position="254"/>
    </location>
</feature>
<dbReference type="EMBL" id="QVRA01000010">
    <property type="protein sequence ID" value="RJG54417.1"/>
    <property type="molecule type" value="Genomic_DNA"/>
</dbReference>
<evidence type="ECO:0000313" key="4">
    <source>
        <dbReference type="Proteomes" id="UP000283469"/>
    </source>
</evidence>
<feature type="domain" description="Acyltransferase 3" evidence="2">
    <location>
        <begin position="8"/>
        <end position="306"/>
    </location>
</feature>
<reference evidence="3 4" key="1">
    <citation type="submission" date="2018-08" db="EMBL/GenBank/DDBJ databases">
        <title>Sphingobium sp. EO9.</title>
        <authorList>
            <person name="Park Y."/>
            <person name="Kim K.H."/>
            <person name="Jeon C.O."/>
        </authorList>
    </citation>
    <scope>NUCLEOTIDE SEQUENCE [LARGE SCALE GENOMIC DNA]</scope>
    <source>
        <strain evidence="3 4">EO9</strain>
    </source>
</reference>
<feature type="transmembrane region" description="Helical" evidence="1">
    <location>
        <begin position="150"/>
        <end position="171"/>
    </location>
</feature>
<feature type="transmembrane region" description="Helical" evidence="1">
    <location>
        <begin position="208"/>
        <end position="228"/>
    </location>
</feature>
<keyword evidence="1" id="KW-0472">Membrane</keyword>
<keyword evidence="1" id="KW-1133">Transmembrane helix</keyword>
<feature type="transmembrane region" description="Helical" evidence="1">
    <location>
        <begin position="183"/>
        <end position="201"/>
    </location>
</feature>
<evidence type="ECO:0000259" key="2">
    <source>
        <dbReference type="Pfam" id="PF01757"/>
    </source>
</evidence>
<proteinExistence type="predicted"/>
<dbReference type="OrthoDB" id="9796461at2"/>
<dbReference type="InterPro" id="IPR002656">
    <property type="entry name" value="Acyl_transf_3_dom"/>
</dbReference>
<feature type="transmembrane region" description="Helical" evidence="1">
    <location>
        <begin position="101"/>
        <end position="120"/>
    </location>
</feature>
<feature type="transmembrane region" description="Helical" evidence="1">
    <location>
        <begin position="12"/>
        <end position="30"/>
    </location>
</feature>
<keyword evidence="1" id="KW-0812">Transmembrane</keyword>
<keyword evidence="3" id="KW-0808">Transferase</keyword>
<keyword evidence="3" id="KW-0012">Acyltransferase</keyword>
<feature type="transmembrane region" description="Helical" evidence="1">
    <location>
        <begin position="76"/>
        <end position="94"/>
    </location>
</feature>
<dbReference type="PANTHER" id="PTHR23028">
    <property type="entry name" value="ACETYLTRANSFERASE"/>
    <property type="match status" value="1"/>
</dbReference>
<dbReference type="GO" id="GO:0016747">
    <property type="term" value="F:acyltransferase activity, transferring groups other than amino-acyl groups"/>
    <property type="evidence" value="ECO:0007669"/>
    <property type="project" value="InterPro"/>
</dbReference>
<sequence length="329" mass="36692">MHGQRLTGLDGLRAIAALSVILFHALAWQSGAQRGNAYLAVDFFFMLSGYVMARTYEDKLATSLSPATFLYGRFCRFWPTLFVAGLIGLPWFLVSFGVDQWGIAALNLLLIPTFQFVRLYPLNSPAWSILLELFANLLHTLVLRRLSTTTLVITVIAMAPLLAMSVSRISFDIGAMTAAFLPALMRVTFSYMIGIILWRWWRDRPSIAVPPALAFLIMPLFFSVATWFDVDSWQSGFLFILVACPLMLAGGLRWSGPAHEPTARAMTWGGAMSFPVYALHTPICMTVTMAGWPVAWGILPTFAAAYLFTRPNFGVIRHIVQWKRARALA</sequence>